<dbReference type="Proteomes" id="UP000680865">
    <property type="component" value="Unassembled WGS sequence"/>
</dbReference>
<keyword evidence="3" id="KW-1185">Reference proteome</keyword>
<dbReference type="AlphaFoldDB" id="A0A919S9P5"/>
<organism evidence="2 3">
    <name type="scientific">Winogradskya consettensis</name>
    <dbReference type="NCBI Taxonomy" id="113560"/>
    <lineage>
        <taxon>Bacteria</taxon>
        <taxon>Bacillati</taxon>
        <taxon>Actinomycetota</taxon>
        <taxon>Actinomycetes</taxon>
        <taxon>Micromonosporales</taxon>
        <taxon>Micromonosporaceae</taxon>
        <taxon>Winogradskya</taxon>
    </lineage>
</organism>
<dbReference type="EMBL" id="BOQP01000003">
    <property type="protein sequence ID" value="GIM67383.1"/>
    <property type="molecule type" value="Genomic_DNA"/>
</dbReference>
<evidence type="ECO:0000256" key="1">
    <source>
        <dbReference type="SAM" id="MobiDB-lite"/>
    </source>
</evidence>
<dbReference type="SUPFAM" id="SSF51735">
    <property type="entry name" value="NAD(P)-binding Rossmann-fold domains"/>
    <property type="match status" value="1"/>
</dbReference>
<comment type="caution">
    <text evidence="2">The sequence shown here is derived from an EMBL/GenBank/DDBJ whole genome shotgun (WGS) entry which is preliminary data.</text>
</comment>
<name>A0A919S9P5_9ACTN</name>
<dbReference type="Gene3D" id="3.40.50.720">
    <property type="entry name" value="NAD(P)-binding Rossmann-like Domain"/>
    <property type="match status" value="1"/>
</dbReference>
<feature type="compositionally biased region" description="Low complexity" evidence="1">
    <location>
        <begin position="306"/>
        <end position="321"/>
    </location>
</feature>
<reference evidence="2" key="1">
    <citation type="submission" date="2021-03" db="EMBL/GenBank/DDBJ databases">
        <title>Whole genome shotgun sequence of Actinoplanes consettensis NBRC 14913.</title>
        <authorList>
            <person name="Komaki H."/>
            <person name="Tamura T."/>
        </authorList>
    </citation>
    <scope>NUCLEOTIDE SEQUENCE</scope>
    <source>
        <strain evidence="2">NBRC 14913</strain>
    </source>
</reference>
<evidence type="ECO:0000313" key="3">
    <source>
        <dbReference type="Proteomes" id="UP000680865"/>
    </source>
</evidence>
<dbReference type="InterPro" id="IPR036291">
    <property type="entry name" value="NAD(P)-bd_dom_sf"/>
</dbReference>
<sequence length="321" mass="34086">MQVVVGAGPVGTAIARQLVGQGQKVRIVTRSGSGPEHPLIEKVSADAAKGLVEITQGASVIYNCVNPPYTKWPELWPPISAAMIAAAKANDAVLAITGNVYGYGPQPDGRMTEHTPLAATGVKGRVRIKMWQDALDSGIRTIEVRGCDYVGAGASGIFSAVIGPAIAKGRTAYVPGDPDAPHTWTYIGDMATALVRLARDERAWGRAWHVPSAPAESVRQLAARHAQLAGVPEVKIRKLPHWVMRTAGLAVPMARELAEMDYQFYGPYLLDATETARTFGLEPTDLDVAIREEADYSSSPTPPRRGSPAALPAATAVTPPK</sequence>
<feature type="region of interest" description="Disordered" evidence="1">
    <location>
        <begin position="293"/>
        <end position="321"/>
    </location>
</feature>
<dbReference type="RefSeq" id="WP_212995637.1">
    <property type="nucleotide sequence ID" value="NZ_BAAATW010000009.1"/>
</dbReference>
<accession>A0A919S9P5</accession>
<protein>
    <submittedName>
        <fullName evidence="2">NAD-dependent epimerase</fullName>
    </submittedName>
</protein>
<gene>
    <name evidence="2" type="ORF">Aco04nite_06000</name>
</gene>
<proteinExistence type="predicted"/>
<evidence type="ECO:0000313" key="2">
    <source>
        <dbReference type="EMBL" id="GIM67383.1"/>
    </source>
</evidence>